<organism evidence="1 2">
    <name type="scientific">Lysobacter silvisoli</name>
    <dbReference type="NCBI Taxonomy" id="2293254"/>
    <lineage>
        <taxon>Bacteria</taxon>
        <taxon>Pseudomonadati</taxon>
        <taxon>Pseudomonadota</taxon>
        <taxon>Gammaproteobacteria</taxon>
        <taxon>Lysobacterales</taxon>
        <taxon>Lysobacteraceae</taxon>
        <taxon>Lysobacter</taxon>
    </lineage>
</organism>
<sequence length="481" mass="52670">MNDIQDGRTDSDAAQPNAQPDVKAYVIEATRLFGQIYPMWNSAGNVWRTACAFDSLIDYFTVTGIDSAPYVNDALGALDPTKKGNWWDDFGWIGIAALRAAEQRFAPQYRYEFLKIAINAWCYMYGPGWSTSSTQNGVYPYTDQPGWAEFARTHTFNLGAPNCWKNIKLTWPEVSPTTQAELGPRYTPGGIWNSPFSATDHPDAVGQYQGTGDTLNPIQNTVTNVVYALLSLRLSLAAQNPDFARYFTDVGLNLPALNQAWKNQIAWWQQWMQATPEPMQTLLLSAQSGSKGGSLVRERVSTFQVVDGVRYWDSSYNQGMTWSGDQGLLIGALREAQSMYSGSPPSVLSLYPALIQGVFANYFLPRSYGSVSGSFPLPWLSVGSSAPYIEVPPGNDYGDYQTGVGVFMRYLLQAYRADPKLLAPYRDTLIALANALVAPGFGTPSPGGLCDAFTAYGNGNADMISAPVNRLAVLNLAIAIS</sequence>
<keyword evidence="2" id="KW-1185">Reference proteome</keyword>
<proteinExistence type="predicted"/>
<dbReference type="Proteomes" id="UP000264492">
    <property type="component" value="Unassembled WGS sequence"/>
</dbReference>
<gene>
    <name evidence="1" type="ORF">DX914_03265</name>
</gene>
<evidence type="ECO:0000313" key="1">
    <source>
        <dbReference type="EMBL" id="RDZ28177.1"/>
    </source>
</evidence>
<dbReference type="Gene3D" id="1.50.10.20">
    <property type="match status" value="1"/>
</dbReference>
<dbReference type="AlphaFoldDB" id="A0A371K2V1"/>
<protein>
    <submittedName>
        <fullName evidence="1">Uncharacterized protein</fullName>
    </submittedName>
</protein>
<accession>A0A371K2V1</accession>
<dbReference type="OrthoDB" id="1113373at2"/>
<name>A0A371K2V1_9GAMM</name>
<comment type="caution">
    <text evidence="1">The sequence shown here is derived from an EMBL/GenBank/DDBJ whole genome shotgun (WGS) entry which is preliminary data.</text>
</comment>
<dbReference type="RefSeq" id="WP_115857620.1">
    <property type="nucleotide sequence ID" value="NZ_QTSU01000001.1"/>
</dbReference>
<dbReference type="EMBL" id="QTSU01000001">
    <property type="protein sequence ID" value="RDZ28177.1"/>
    <property type="molecule type" value="Genomic_DNA"/>
</dbReference>
<evidence type="ECO:0000313" key="2">
    <source>
        <dbReference type="Proteomes" id="UP000264492"/>
    </source>
</evidence>
<reference evidence="1 2" key="1">
    <citation type="submission" date="2018-08" db="EMBL/GenBank/DDBJ databases">
        <title>Lysobacter sp. zong2l5, whole genome shotgun sequence.</title>
        <authorList>
            <person name="Zhang X."/>
            <person name="Feng G."/>
            <person name="Zhu H."/>
        </authorList>
    </citation>
    <scope>NUCLEOTIDE SEQUENCE [LARGE SCALE GENOMIC DNA]</scope>
    <source>
        <strain evidence="2">zong2l5</strain>
    </source>
</reference>